<feature type="compositionally biased region" description="Low complexity" evidence="1">
    <location>
        <begin position="40"/>
        <end position="49"/>
    </location>
</feature>
<feature type="transmembrane region" description="Helical" evidence="2">
    <location>
        <begin position="447"/>
        <end position="465"/>
    </location>
</feature>
<feature type="transmembrane region" description="Helical" evidence="2">
    <location>
        <begin position="506"/>
        <end position="528"/>
    </location>
</feature>
<evidence type="ECO:0000256" key="2">
    <source>
        <dbReference type="SAM" id="Phobius"/>
    </source>
</evidence>
<feature type="compositionally biased region" description="Basic residues" evidence="1">
    <location>
        <begin position="126"/>
        <end position="145"/>
    </location>
</feature>
<reference evidence="3" key="1">
    <citation type="submission" date="2020-01" db="EMBL/GenBank/DDBJ databases">
        <title>Development of genomics and gene disruption for Polysphondylium violaceum indicates a role for the polyketide synthase stlB in stalk morphogenesis.</title>
        <authorList>
            <person name="Narita B."/>
            <person name="Kawabe Y."/>
            <person name="Kin K."/>
            <person name="Saito T."/>
            <person name="Gibbs R."/>
            <person name="Kuspa A."/>
            <person name="Muzny D."/>
            <person name="Queller D."/>
            <person name="Richards S."/>
            <person name="Strassman J."/>
            <person name="Sucgang R."/>
            <person name="Worley K."/>
            <person name="Schaap P."/>
        </authorList>
    </citation>
    <scope>NUCLEOTIDE SEQUENCE</scope>
    <source>
        <strain evidence="3">QSvi11</strain>
    </source>
</reference>
<feature type="region of interest" description="Disordered" evidence="1">
    <location>
        <begin position="14"/>
        <end position="156"/>
    </location>
</feature>
<organism evidence="3 4">
    <name type="scientific">Polysphondylium violaceum</name>
    <dbReference type="NCBI Taxonomy" id="133409"/>
    <lineage>
        <taxon>Eukaryota</taxon>
        <taxon>Amoebozoa</taxon>
        <taxon>Evosea</taxon>
        <taxon>Eumycetozoa</taxon>
        <taxon>Dictyostelia</taxon>
        <taxon>Dictyosteliales</taxon>
        <taxon>Dictyosteliaceae</taxon>
        <taxon>Polysphondylium</taxon>
    </lineage>
</organism>
<gene>
    <name evidence="3" type="ORF">CYY_009666</name>
</gene>
<dbReference type="Proteomes" id="UP000695562">
    <property type="component" value="Unassembled WGS sequence"/>
</dbReference>
<proteinExistence type="predicted"/>
<dbReference type="EMBL" id="AJWJ01000770">
    <property type="protein sequence ID" value="KAF2069018.1"/>
    <property type="molecule type" value="Genomic_DNA"/>
</dbReference>
<feature type="transmembrane region" description="Helical" evidence="2">
    <location>
        <begin position="262"/>
        <end position="283"/>
    </location>
</feature>
<evidence type="ECO:0000256" key="1">
    <source>
        <dbReference type="SAM" id="MobiDB-lite"/>
    </source>
</evidence>
<evidence type="ECO:0000313" key="4">
    <source>
        <dbReference type="Proteomes" id="UP000695562"/>
    </source>
</evidence>
<keyword evidence="4" id="KW-1185">Reference proteome</keyword>
<feature type="transmembrane region" description="Helical" evidence="2">
    <location>
        <begin position="577"/>
        <end position="595"/>
    </location>
</feature>
<feature type="transmembrane region" description="Helical" evidence="2">
    <location>
        <begin position="220"/>
        <end position="242"/>
    </location>
</feature>
<name>A0A8J4PLA8_9MYCE</name>
<feature type="transmembrane region" description="Helical" evidence="2">
    <location>
        <begin position="351"/>
        <end position="370"/>
    </location>
</feature>
<dbReference type="AlphaFoldDB" id="A0A8J4PLA8"/>
<dbReference type="OrthoDB" id="19189at2759"/>
<feature type="compositionally biased region" description="Low complexity" evidence="1">
    <location>
        <begin position="109"/>
        <end position="120"/>
    </location>
</feature>
<feature type="transmembrane region" description="Helical" evidence="2">
    <location>
        <begin position="328"/>
        <end position="344"/>
    </location>
</feature>
<comment type="caution">
    <text evidence="3">The sequence shown here is derived from an EMBL/GenBank/DDBJ whole genome shotgun (WGS) entry which is preliminary data.</text>
</comment>
<feature type="transmembrane region" description="Helical" evidence="2">
    <location>
        <begin position="390"/>
        <end position="411"/>
    </location>
</feature>
<keyword evidence="2" id="KW-0812">Transmembrane</keyword>
<keyword evidence="2" id="KW-1133">Transmembrane helix</keyword>
<feature type="transmembrane region" description="Helical" evidence="2">
    <location>
        <begin position="423"/>
        <end position="441"/>
    </location>
</feature>
<evidence type="ECO:0008006" key="5">
    <source>
        <dbReference type="Google" id="ProtNLM"/>
    </source>
</evidence>
<feature type="transmembrane region" description="Helical" evidence="2">
    <location>
        <begin position="295"/>
        <end position="316"/>
    </location>
</feature>
<protein>
    <recommendedName>
        <fullName evidence="5">Transmembrane protein</fullName>
    </recommendedName>
</protein>
<evidence type="ECO:0000313" key="3">
    <source>
        <dbReference type="EMBL" id="KAF2069018.1"/>
    </source>
</evidence>
<feature type="transmembrane region" description="Helical" evidence="2">
    <location>
        <begin position="540"/>
        <end position="565"/>
    </location>
</feature>
<accession>A0A8J4PLA8</accession>
<sequence length="607" mass="69303">MSYMFELFDIVAGARKERGNSNANEQSPPEDHDTPDIQDQDSPSSSSESEVNEDERISDTSSDSDIVGNDVVGNETLKASGEKEKKTNRTRTLSGRGVGLNISNGAIANNQSLLNTSNSSIGAPRSPRRAHSNFSDHHHHHHHQHSNQNLKSSVGSSLKESVDKKSALEDSTTSIEFPNQILTTSKDQNIDKDIEHQKVFVKPESFFLIEIWKETFKYHWGLFIFTIMLTLVSCAYISFYVTFGSKYIFDENKDHWPKWAKVSTVITGIINEQFLVWIGYSILRSQYGHKATRVGLPLAIILGIASACFTGFGRVYEIEGSLNYIPKYLLSIGNILTVSFLIGWKSFKSKMFFVWFSLPFLFLFVILIVYDYFLLKWYMKDSTTDLARSIIRILVHPLITAFCLLFSRFCANQISHIKKPRSIIAFCLIPLCFNTYYSRFFGNTMNSLFSVAISSLIISFADMFWKCSLRARDSFIVRFLCRCSKNASTIMQHNVALYAEYQSFELIYEMASNFVATFLVITFFFTYNPHDIDYGFQFKIMAIQVAFSIFTEIIVAYVSLAFLKIPIVIPWSKRPPGFLFILHYAFLCGLAYSSIRIVNILNGRWIL</sequence>
<keyword evidence="2" id="KW-0472">Membrane</keyword>